<comment type="cofactor">
    <cofactor evidence="1">
        <name>heme b</name>
        <dbReference type="ChEBI" id="CHEBI:60344"/>
    </cofactor>
</comment>
<keyword evidence="9 24" id="KW-0349">Heme</keyword>
<comment type="function">
    <text evidence="18">Is involved in NO detoxification in an aerobic process, termed nitric oxide dioxygenase (NOD) reaction that utilizes O(2) and NAD(P)H to convert NO to nitrate, which protects the bacterium from various noxious nitrogen compounds. Therefore, plays a central role in the inducible response to nitrosative stress.</text>
</comment>
<protein>
    <recommendedName>
        <fullName evidence="6">Flavohemoprotein</fullName>
        <ecNumber evidence="5">1.14.12.17</ecNumber>
    </recommendedName>
    <alternativeName>
        <fullName evidence="20">Flavohemoglobin</fullName>
    </alternativeName>
    <alternativeName>
        <fullName evidence="19">Hemoglobin-like protein</fullName>
    </alternativeName>
    <alternativeName>
        <fullName evidence="21">Nitric oxide dioxygenase</fullName>
    </alternativeName>
</protein>
<feature type="domain" description="FAD-binding FR-type" evidence="26">
    <location>
        <begin position="149"/>
        <end position="259"/>
    </location>
</feature>
<dbReference type="Pfam" id="PF00970">
    <property type="entry name" value="FAD_binding_6"/>
    <property type="match status" value="1"/>
</dbReference>
<dbReference type="GO" id="GO:0005344">
    <property type="term" value="F:oxygen carrier activity"/>
    <property type="evidence" value="ECO:0007669"/>
    <property type="project" value="UniProtKB-KW"/>
</dbReference>
<evidence type="ECO:0000259" key="25">
    <source>
        <dbReference type="PROSITE" id="PS01033"/>
    </source>
</evidence>
<dbReference type="InterPro" id="IPR017938">
    <property type="entry name" value="Riboflavin_synthase-like_b-brl"/>
</dbReference>
<sequence>MLSAEARPYIEASVPVLREHGVTITRTFYKNMFAEHPELTNIFNMGNQANGAQQQSLAAAVFAYAANIDNPDALAPVVSRIVHKHASVGIAAQHYPIVGRHLLGAIQETLGEAASPELLSAWGEAYGMLADAFIAEEKRLYEAAQMQPGYMREMRVVSVRDESSEVRSFVLTSADGSVLRSFVPGQYVSVAVVLPSGQRQLRQYSLSDAPGNNQVRISVKREAPGAETPAGVVSNWLHDNVKEGDLLRVTPPFGDFNPDTEGDGPIVLLSAGVGVTPMISALNRIVQVNPGRKVIFAHAARSSAFHAHRKDLARAQEAMPQLEVVTFYETLSEGEADDSQVHEGRMQVSLLPEWDRAVAKVYMCGPVGFMQAQWRDLVAEGVPPARIHREVFGPDLLDTLQ</sequence>
<evidence type="ECO:0000256" key="10">
    <source>
        <dbReference type="ARBA" id="ARBA00022621"/>
    </source>
</evidence>
<comment type="similarity">
    <text evidence="3">In the C-terminal section; belongs to the flavoprotein pyridine nucleotide cytochrome reductase family.</text>
</comment>
<dbReference type="GO" id="GO:0071949">
    <property type="term" value="F:FAD binding"/>
    <property type="evidence" value="ECO:0007669"/>
    <property type="project" value="TreeGrafter"/>
</dbReference>
<evidence type="ECO:0000313" key="27">
    <source>
        <dbReference type="EMBL" id="PVY67698.1"/>
    </source>
</evidence>
<evidence type="ECO:0000256" key="20">
    <source>
        <dbReference type="ARBA" id="ARBA00030929"/>
    </source>
</evidence>
<evidence type="ECO:0000256" key="19">
    <source>
        <dbReference type="ARBA" id="ARBA00030024"/>
    </source>
</evidence>
<dbReference type="PRINTS" id="PR00371">
    <property type="entry name" value="FPNCR"/>
</dbReference>
<evidence type="ECO:0000256" key="2">
    <source>
        <dbReference type="ARBA" id="ARBA00001974"/>
    </source>
</evidence>
<dbReference type="AlphaFoldDB" id="A0A2U1CP72"/>
<keyword evidence="11" id="KW-0285">Flavoprotein</keyword>
<evidence type="ECO:0000256" key="16">
    <source>
        <dbReference type="ARBA" id="ARBA00023004"/>
    </source>
</evidence>
<comment type="cofactor">
    <cofactor evidence="2">
        <name>FAD</name>
        <dbReference type="ChEBI" id="CHEBI:57692"/>
    </cofactor>
</comment>
<evidence type="ECO:0000313" key="28">
    <source>
        <dbReference type="Proteomes" id="UP000246145"/>
    </source>
</evidence>
<keyword evidence="15" id="KW-0560">Oxidoreductase</keyword>
<comment type="similarity">
    <text evidence="4">Belongs to the globin family. Two-domain flavohemoproteins subfamily.</text>
</comment>
<gene>
    <name evidence="27" type="ORF">C7440_0081</name>
</gene>
<dbReference type="Pfam" id="PF00042">
    <property type="entry name" value="Globin"/>
    <property type="match status" value="1"/>
</dbReference>
<dbReference type="GO" id="GO:0020037">
    <property type="term" value="F:heme binding"/>
    <property type="evidence" value="ECO:0007669"/>
    <property type="project" value="InterPro"/>
</dbReference>
<dbReference type="GO" id="GO:0046872">
    <property type="term" value="F:metal ion binding"/>
    <property type="evidence" value="ECO:0007669"/>
    <property type="project" value="UniProtKB-KW"/>
</dbReference>
<keyword evidence="27" id="KW-0223">Dioxygenase</keyword>
<keyword evidence="17" id="KW-0520">NAD</keyword>
<dbReference type="InterPro" id="IPR000971">
    <property type="entry name" value="Globin"/>
</dbReference>
<dbReference type="EC" id="1.14.12.17" evidence="5"/>
<dbReference type="PROSITE" id="PS01033">
    <property type="entry name" value="GLOBIN"/>
    <property type="match status" value="1"/>
</dbReference>
<dbReference type="FunFam" id="2.40.30.10:FF:000034">
    <property type="entry name" value="Flavohemoprotein"/>
    <property type="match status" value="1"/>
</dbReference>
<accession>A0A2U1CP72</accession>
<proteinExistence type="inferred from homology"/>
<evidence type="ECO:0000256" key="6">
    <source>
        <dbReference type="ARBA" id="ARBA00014637"/>
    </source>
</evidence>
<feature type="domain" description="Globin" evidence="25">
    <location>
        <begin position="1"/>
        <end position="138"/>
    </location>
</feature>
<dbReference type="SUPFAM" id="SSF52343">
    <property type="entry name" value="Ferredoxin reductase-like, C-terminal NADP-linked domain"/>
    <property type="match status" value="1"/>
</dbReference>
<dbReference type="EMBL" id="QEKO01000001">
    <property type="protein sequence ID" value="PVY67698.1"/>
    <property type="molecule type" value="Genomic_DNA"/>
</dbReference>
<evidence type="ECO:0000256" key="7">
    <source>
        <dbReference type="ARBA" id="ARBA00022448"/>
    </source>
</evidence>
<dbReference type="Gene3D" id="2.40.30.10">
    <property type="entry name" value="Translation factors"/>
    <property type="match status" value="1"/>
</dbReference>
<dbReference type="InterPro" id="IPR012292">
    <property type="entry name" value="Globin/Proto"/>
</dbReference>
<dbReference type="NCBIfam" id="NF009805">
    <property type="entry name" value="PRK13289.1"/>
    <property type="match status" value="1"/>
</dbReference>
<evidence type="ECO:0000256" key="11">
    <source>
        <dbReference type="ARBA" id="ARBA00022630"/>
    </source>
</evidence>
<evidence type="ECO:0000256" key="4">
    <source>
        <dbReference type="ARBA" id="ARBA00008414"/>
    </source>
</evidence>
<dbReference type="SUPFAM" id="SSF63380">
    <property type="entry name" value="Riboflavin synthase domain-like"/>
    <property type="match status" value="1"/>
</dbReference>
<keyword evidence="12" id="KW-0479">Metal-binding</keyword>
<evidence type="ECO:0000256" key="22">
    <source>
        <dbReference type="ARBA" id="ARBA00048649"/>
    </source>
</evidence>
<keyword evidence="14" id="KW-0521">NADP</keyword>
<keyword evidence="8" id="KW-0216">Detoxification</keyword>
<dbReference type="GO" id="GO:0019825">
    <property type="term" value="F:oxygen binding"/>
    <property type="evidence" value="ECO:0007669"/>
    <property type="project" value="InterPro"/>
</dbReference>
<dbReference type="PROSITE" id="PS51384">
    <property type="entry name" value="FAD_FR"/>
    <property type="match status" value="1"/>
</dbReference>
<evidence type="ECO:0000256" key="12">
    <source>
        <dbReference type="ARBA" id="ARBA00022723"/>
    </source>
</evidence>
<organism evidence="27 28">
    <name type="scientific">Pusillimonas noertemannii</name>
    <dbReference type="NCBI Taxonomy" id="305977"/>
    <lineage>
        <taxon>Bacteria</taxon>
        <taxon>Pseudomonadati</taxon>
        <taxon>Pseudomonadota</taxon>
        <taxon>Betaproteobacteria</taxon>
        <taxon>Burkholderiales</taxon>
        <taxon>Alcaligenaceae</taxon>
        <taxon>Pusillimonas</taxon>
    </lineage>
</organism>
<keyword evidence="10 24" id="KW-0561">Oxygen transport</keyword>
<evidence type="ECO:0000256" key="17">
    <source>
        <dbReference type="ARBA" id="ARBA00023027"/>
    </source>
</evidence>
<evidence type="ECO:0000256" key="5">
    <source>
        <dbReference type="ARBA" id="ARBA00012229"/>
    </source>
</evidence>
<dbReference type="InterPro" id="IPR008333">
    <property type="entry name" value="Cbr1-like_FAD-bd_dom"/>
</dbReference>
<dbReference type="CDD" id="cd08922">
    <property type="entry name" value="FHb-globin"/>
    <property type="match status" value="1"/>
</dbReference>
<dbReference type="InterPro" id="IPR001709">
    <property type="entry name" value="Flavoprot_Pyr_Nucl_cyt_Rdtase"/>
</dbReference>
<evidence type="ECO:0000256" key="1">
    <source>
        <dbReference type="ARBA" id="ARBA00001970"/>
    </source>
</evidence>
<keyword evidence="16" id="KW-0408">Iron</keyword>
<reference evidence="27 28" key="1">
    <citation type="submission" date="2018-04" db="EMBL/GenBank/DDBJ databases">
        <title>Genomic Encyclopedia of Type Strains, Phase IV (KMG-IV): sequencing the most valuable type-strain genomes for metagenomic binning, comparative biology and taxonomic classification.</title>
        <authorList>
            <person name="Goeker M."/>
        </authorList>
    </citation>
    <scope>NUCLEOTIDE SEQUENCE [LARGE SCALE GENOMIC DNA]</scope>
    <source>
        <strain evidence="27 28">DSM 10065</strain>
    </source>
</reference>
<dbReference type="Proteomes" id="UP000246145">
    <property type="component" value="Unassembled WGS sequence"/>
</dbReference>
<evidence type="ECO:0000256" key="3">
    <source>
        <dbReference type="ARBA" id="ARBA00006401"/>
    </source>
</evidence>
<name>A0A2U1CP72_9BURK</name>
<evidence type="ECO:0000256" key="15">
    <source>
        <dbReference type="ARBA" id="ARBA00023002"/>
    </source>
</evidence>
<dbReference type="SUPFAM" id="SSF46458">
    <property type="entry name" value="Globin-like"/>
    <property type="match status" value="1"/>
</dbReference>
<dbReference type="InterPro" id="IPR039261">
    <property type="entry name" value="FNR_nucleotide-bd"/>
</dbReference>
<dbReference type="Gene3D" id="3.40.50.80">
    <property type="entry name" value="Nucleotide-binding domain of ferredoxin-NADP reductase (FNR) module"/>
    <property type="match status" value="1"/>
</dbReference>
<dbReference type="OrthoDB" id="9801223at2"/>
<comment type="catalytic activity">
    <reaction evidence="22">
        <text>2 nitric oxide + NADH + 2 O2 = 2 nitrate + NAD(+) + H(+)</text>
        <dbReference type="Rhea" id="RHEA:19469"/>
        <dbReference type="ChEBI" id="CHEBI:15378"/>
        <dbReference type="ChEBI" id="CHEBI:15379"/>
        <dbReference type="ChEBI" id="CHEBI:16480"/>
        <dbReference type="ChEBI" id="CHEBI:17632"/>
        <dbReference type="ChEBI" id="CHEBI:57540"/>
        <dbReference type="ChEBI" id="CHEBI:57945"/>
        <dbReference type="EC" id="1.14.12.17"/>
    </reaction>
</comment>
<comment type="catalytic activity">
    <reaction evidence="23">
        <text>2 nitric oxide + NADPH + 2 O2 = 2 nitrate + NADP(+) + H(+)</text>
        <dbReference type="Rhea" id="RHEA:19465"/>
        <dbReference type="ChEBI" id="CHEBI:15378"/>
        <dbReference type="ChEBI" id="CHEBI:15379"/>
        <dbReference type="ChEBI" id="CHEBI:16480"/>
        <dbReference type="ChEBI" id="CHEBI:17632"/>
        <dbReference type="ChEBI" id="CHEBI:57783"/>
        <dbReference type="ChEBI" id="CHEBI:58349"/>
        <dbReference type="EC" id="1.14.12.17"/>
    </reaction>
</comment>
<dbReference type="RefSeq" id="WP_116517029.1">
    <property type="nucleotide sequence ID" value="NZ_JACCEX010000001.1"/>
</dbReference>
<dbReference type="InterPro" id="IPR009050">
    <property type="entry name" value="Globin-like_sf"/>
</dbReference>
<dbReference type="STRING" id="1231391.GCA_000308195_01698"/>
<keyword evidence="28" id="KW-1185">Reference proteome</keyword>
<dbReference type="GO" id="GO:0071500">
    <property type="term" value="P:cellular response to nitrosative stress"/>
    <property type="evidence" value="ECO:0007669"/>
    <property type="project" value="TreeGrafter"/>
</dbReference>
<evidence type="ECO:0000259" key="26">
    <source>
        <dbReference type="PROSITE" id="PS51384"/>
    </source>
</evidence>
<evidence type="ECO:0000256" key="9">
    <source>
        <dbReference type="ARBA" id="ARBA00022617"/>
    </source>
</evidence>
<dbReference type="InterPro" id="IPR017927">
    <property type="entry name" value="FAD-bd_FR_type"/>
</dbReference>
<evidence type="ECO:0000256" key="13">
    <source>
        <dbReference type="ARBA" id="ARBA00022827"/>
    </source>
</evidence>
<dbReference type="PANTHER" id="PTHR43396">
    <property type="entry name" value="FLAVOHEMOPROTEIN"/>
    <property type="match status" value="1"/>
</dbReference>
<dbReference type="Pfam" id="PF00175">
    <property type="entry name" value="NAD_binding_1"/>
    <property type="match status" value="1"/>
</dbReference>
<evidence type="ECO:0000256" key="21">
    <source>
        <dbReference type="ARBA" id="ARBA00033187"/>
    </source>
</evidence>
<evidence type="ECO:0000256" key="18">
    <source>
        <dbReference type="ARBA" id="ARBA00025094"/>
    </source>
</evidence>
<evidence type="ECO:0000256" key="23">
    <source>
        <dbReference type="ARBA" id="ARBA00049433"/>
    </source>
</evidence>
<dbReference type="PRINTS" id="PR00410">
    <property type="entry name" value="PHEHYDRXLASE"/>
</dbReference>
<dbReference type="GO" id="GO:0008941">
    <property type="term" value="F:nitric oxide dioxygenase NAD(P)H activity"/>
    <property type="evidence" value="ECO:0007669"/>
    <property type="project" value="UniProtKB-EC"/>
</dbReference>
<evidence type="ECO:0000256" key="14">
    <source>
        <dbReference type="ARBA" id="ARBA00022857"/>
    </source>
</evidence>
<dbReference type="GO" id="GO:0009636">
    <property type="term" value="P:response to toxic substance"/>
    <property type="evidence" value="ECO:0007669"/>
    <property type="project" value="UniProtKB-KW"/>
</dbReference>
<dbReference type="GO" id="GO:0046210">
    <property type="term" value="P:nitric oxide catabolic process"/>
    <property type="evidence" value="ECO:0007669"/>
    <property type="project" value="TreeGrafter"/>
</dbReference>
<evidence type="ECO:0000256" key="24">
    <source>
        <dbReference type="RuleBase" id="RU000356"/>
    </source>
</evidence>
<dbReference type="Gene3D" id="1.10.490.10">
    <property type="entry name" value="Globins"/>
    <property type="match status" value="1"/>
</dbReference>
<evidence type="ECO:0000256" key="8">
    <source>
        <dbReference type="ARBA" id="ARBA00022575"/>
    </source>
</evidence>
<comment type="caution">
    <text evidence="27">The sequence shown here is derived from an EMBL/GenBank/DDBJ whole genome shotgun (WGS) entry which is preliminary data.</text>
</comment>
<keyword evidence="7 24" id="KW-0813">Transport</keyword>
<dbReference type="CDD" id="cd06184">
    <property type="entry name" value="flavohem_like_fad_nad_binding"/>
    <property type="match status" value="1"/>
</dbReference>
<keyword evidence="13" id="KW-0274">FAD</keyword>
<dbReference type="FunFam" id="1.10.490.10:FF:000003">
    <property type="entry name" value="Flavohemoprotein"/>
    <property type="match status" value="1"/>
</dbReference>
<dbReference type="InterPro" id="IPR001433">
    <property type="entry name" value="OxRdtase_FAD/NAD-bd"/>
</dbReference>
<dbReference type="PANTHER" id="PTHR43396:SF3">
    <property type="entry name" value="FLAVOHEMOPROTEIN"/>
    <property type="match status" value="1"/>
</dbReference>